<dbReference type="GO" id="GO:0051256">
    <property type="term" value="P:mitotic spindle midzone assembly"/>
    <property type="evidence" value="ECO:0007669"/>
    <property type="project" value="TreeGrafter"/>
</dbReference>
<dbReference type="InterPro" id="IPR000198">
    <property type="entry name" value="RhoGAP_dom"/>
</dbReference>
<evidence type="ECO:0000313" key="2">
    <source>
        <dbReference type="EMBL" id="KAH0548085.1"/>
    </source>
</evidence>
<dbReference type="AlphaFoldDB" id="A0AAV7IBA5"/>
<organism evidence="2 3">
    <name type="scientific">Cotesia glomerata</name>
    <name type="common">Lepidopteran parasitic wasp</name>
    <name type="synonym">Apanteles glomeratus</name>
    <dbReference type="NCBI Taxonomy" id="32391"/>
    <lineage>
        <taxon>Eukaryota</taxon>
        <taxon>Metazoa</taxon>
        <taxon>Ecdysozoa</taxon>
        <taxon>Arthropoda</taxon>
        <taxon>Hexapoda</taxon>
        <taxon>Insecta</taxon>
        <taxon>Pterygota</taxon>
        <taxon>Neoptera</taxon>
        <taxon>Endopterygota</taxon>
        <taxon>Hymenoptera</taxon>
        <taxon>Apocrita</taxon>
        <taxon>Ichneumonoidea</taxon>
        <taxon>Braconidae</taxon>
        <taxon>Microgastrinae</taxon>
        <taxon>Cotesia</taxon>
    </lineage>
</organism>
<dbReference type="PROSITE" id="PS50238">
    <property type="entry name" value="RHOGAP"/>
    <property type="match status" value="1"/>
</dbReference>
<dbReference type="InterPro" id="IPR008936">
    <property type="entry name" value="Rho_GTPase_activation_prot"/>
</dbReference>
<dbReference type="GO" id="GO:0051233">
    <property type="term" value="C:spindle midzone"/>
    <property type="evidence" value="ECO:0007669"/>
    <property type="project" value="TreeGrafter"/>
</dbReference>
<dbReference type="EMBL" id="JAHXZJ010002141">
    <property type="protein sequence ID" value="KAH0548085.1"/>
    <property type="molecule type" value="Genomic_DNA"/>
</dbReference>
<dbReference type="PANTHER" id="PTHR46199:SF3">
    <property type="entry name" value="RAC GTPASE-ACTIVATING PROTEIN 1"/>
    <property type="match status" value="1"/>
</dbReference>
<comment type="caution">
    <text evidence="2">The sequence shown here is derived from an EMBL/GenBank/DDBJ whole genome shotgun (WGS) entry which is preliminary data.</text>
</comment>
<dbReference type="GO" id="GO:0032154">
    <property type="term" value="C:cleavage furrow"/>
    <property type="evidence" value="ECO:0007669"/>
    <property type="project" value="TreeGrafter"/>
</dbReference>
<reference evidence="2 3" key="1">
    <citation type="journal article" date="2021" name="J. Hered.">
        <title>A chromosome-level genome assembly of the parasitoid wasp, Cotesia glomerata (Hymenoptera: Braconidae).</title>
        <authorList>
            <person name="Pinto B.J."/>
            <person name="Weis J.J."/>
            <person name="Gamble T."/>
            <person name="Ode P.J."/>
            <person name="Paul R."/>
            <person name="Zaspel J.M."/>
        </authorList>
    </citation>
    <scope>NUCLEOTIDE SEQUENCE [LARGE SCALE GENOMIC DNA]</scope>
    <source>
        <strain evidence="2">CgM1</strain>
    </source>
</reference>
<dbReference type="GO" id="GO:0030496">
    <property type="term" value="C:midbody"/>
    <property type="evidence" value="ECO:0007669"/>
    <property type="project" value="TreeGrafter"/>
</dbReference>
<sequence length="94" mass="10069">MPISNLAKVFGPTLVGYSSQEPSASSMLSETKTQAAIVESLLKIPSDYYANFVNPDCMNNIGTPQSGELKHTPSTESLLKRTATKGFFNTPLAS</sequence>
<feature type="non-terminal residue" evidence="2">
    <location>
        <position position="94"/>
    </location>
</feature>
<dbReference type="GO" id="GO:0097149">
    <property type="term" value="C:centralspindlin complex"/>
    <property type="evidence" value="ECO:0007669"/>
    <property type="project" value="TreeGrafter"/>
</dbReference>
<name>A0AAV7IBA5_COTGL</name>
<gene>
    <name evidence="2" type="ORF">KQX54_000358</name>
</gene>
<keyword evidence="3" id="KW-1185">Reference proteome</keyword>
<dbReference type="GO" id="GO:0005634">
    <property type="term" value="C:nucleus"/>
    <property type="evidence" value="ECO:0007669"/>
    <property type="project" value="TreeGrafter"/>
</dbReference>
<feature type="domain" description="Rho-GAP" evidence="1">
    <location>
        <begin position="1"/>
        <end position="49"/>
    </location>
</feature>
<dbReference type="Proteomes" id="UP000826195">
    <property type="component" value="Unassembled WGS sequence"/>
</dbReference>
<dbReference type="GO" id="GO:0007266">
    <property type="term" value="P:Rho protein signal transduction"/>
    <property type="evidence" value="ECO:0007669"/>
    <property type="project" value="TreeGrafter"/>
</dbReference>
<proteinExistence type="predicted"/>
<accession>A0AAV7IBA5</accession>
<dbReference type="GO" id="GO:0005096">
    <property type="term" value="F:GTPase activator activity"/>
    <property type="evidence" value="ECO:0007669"/>
    <property type="project" value="TreeGrafter"/>
</dbReference>
<dbReference type="SUPFAM" id="SSF48350">
    <property type="entry name" value="GTPase activation domain, GAP"/>
    <property type="match status" value="1"/>
</dbReference>
<evidence type="ECO:0000313" key="3">
    <source>
        <dbReference type="Proteomes" id="UP000826195"/>
    </source>
</evidence>
<dbReference type="GO" id="GO:0000281">
    <property type="term" value="P:mitotic cytokinesis"/>
    <property type="evidence" value="ECO:0007669"/>
    <property type="project" value="TreeGrafter"/>
</dbReference>
<dbReference type="Gene3D" id="1.10.555.10">
    <property type="entry name" value="Rho GTPase activation protein"/>
    <property type="match status" value="1"/>
</dbReference>
<dbReference type="PANTHER" id="PTHR46199">
    <property type="entry name" value="RAC GTPASE-ACTIVATING PROTEIN 1"/>
    <property type="match status" value="1"/>
</dbReference>
<evidence type="ECO:0000259" key="1">
    <source>
        <dbReference type="PROSITE" id="PS50238"/>
    </source>
</evidence>
<protein>
    <recommendedName>
        <fullName evidence="1">Rho-GAP domain-containing protein</fullName>
    </recommendedName>
</protein>